<dbReference type="OrthoDB" id="10261999at2759"/>
<proteinExistence type="predicted"/>
<name>A0A9W7FV20_9STRA</name>
<dbReference type="Gene3D" id="3.30.40.10">
    <property type="entry name" value="Zinc/RING finger domain, C3HC4 (zinc finger)"/>
    <property type="match status" value="1"/>
</dbReference>
<evidence type="ECO:0000256" key="1">
    <source>
        <dbReference type="SAM" id="MobiDB-lite"/>
    </source>
</evidence>
<dbReference type="EMBL" id="BRXW01000334">
    <property type="protein sequence ID" value="GMI18458.1"/>
    <property type="molecule type" value="Genomic_DNA"/>
</dbReference>
<evidence type="ECO:0000313" key="2">
    <source>
        <dbReference type="EMBL" id="GMI18458.1"/>
    </source>
</evidence>
<sequence length="156" mass="17588">MYEEGPASLFPAPVPPTPPVPLKTGDEEDEDKCIICLDNAPDAQLRPCGHSAVCRESTRELMTRFEPCPLYYKPISGFDVGVYSNSVGERGLWLMSARNIRELARNDGFNEYFQTMCTGNKVTFLRWKAVFDVLEIVGGNGIYHTVRESMEQQVDF</sequence>
<dbReference type="AlphaFoldDB" id="A0A9W7FV20"/>
<dbReference type="Pfam" id="PF13920">
    <property type="entry name" value="zf-C3HC4_3"/>
    <property type="match status" value="1"/>
</dbReference>
<keyword evidence="3" id="KW-1185">Reference proteome</keyword>
<dbReference type="InterPro" id="IPR013083">
    <property type="entry name" value="Znf_RING/FYVE/PHD"/>
</dbReference>
<feature type="compositionally biased region" description="Pro residues" evidence="1">
    <location>
        <begin position="12"/>
        <end position="21"/>
    </location>
</feature>
<protein>
    <recommendedName>
        <fullName evidence="4">RING-type domain-containing protein</fullName>
    </recommendedName>
</protein>
<organism evidence="2 3">
    <name type="scientific">Triparma laevis f. longispina</name>
    <dbReference type="NCBI Taxonomy" id="1714387"/>
    <lineage>
        <taxon>Eukaryota</taxon>
        <taxon>Sar</taxon>
        <taxon>Stramenopiles</taxon>
        <taxon>Ochrophyta</taxon>
        <taxon>Bolidophyceae</taxon>
        <taxon>Parmales</taxon>
        <taxon>Triparmaceae</taxon>
        <taxon>Triparma</taxon>
    </lineage>
</organism>
<accession>A0A9W7FV20</accession>
<dbReference type="Proteomes" id="UP001165122">
    <property type="component" value="Unassembled WGS sequence"/>
</dbReference>
<gene>
    <name evidence="2" type="ORF">TrLO_g12356</name>
</gene>
<evidence type="ECO:0008006" key="4">
    <source>
        <dbReference type="Google" id="ProtNLM"/>
    </source>
</evidence>
<dbReference type="SUPFAM" id="SSF57850">
    <property type="entry name" value="RING/U-box"/>
    <property type="match status" value="1"/>
</dbReference>
<feature type="region of interest" description="Disordered" evidence="1">
    <location>
        <begin position="1"/>
        <end position="26"/>
    </location>
</feature>
<evidence type="ECO:0000313" key="3">
    <source>
        <dbReference type="Proteomes" id="UP001165122"/>
    </source>
</evidence>
<comment type="caution">
    <text evidence="2">The sequence shown here is derived from an EMBL/GenBank/DDBJ whole genome shotgun (WGS) entry which is preliminary data.</text>
</comment>
<feature type="compositionally biased region" description="Low complexity" evidence="1">
    <location>
        <begin position="1"/>
        <end position="11"/>
    </location>
</feature>
<reference evidence="3" key="1">
    <citation type="journal article" date="2023" name="Commun. Biol.">
        <title>Genome analysis of Parmales, the sister group of diatoms, reveals the evolutionary specialization of diatoms from phago-mixotrophs to photoautotrophs.</title>
        <authorList>
            <person name="Ban H."/>
            <person name="Sato S."/>
            <person name="Yoshikawa S."/>
            <person name="Yamada K."/>
            <person name="Nakamura Y."/>
            <person name="Ichinomiya M."/>
            <person name="Sato N."/>
            <person name="Blanc-Mathieu R."/>
            <person name="Endo H."/>
            <person name="Kuwata A."/>
            <person name="Ogata H."/>
        </authorList>
    </citation>
    <scope>NUCLEOTIDE SEQUENCE [LARGE SCALE GENOMIC DNA]</scope>
    <source>
        <strain evidence="3">NIES 3700</strain>
    </source>
</reference>